<dbReference type="PANTHER" id="PTHR37987:SF1">
    <property type="entry name" value="OXO-4-HYDROXY-4-CARBOXY-5-UREIDOIMIDAZOLINE DECARBOXYLASE DOMAIN-CONTAINING PROTEIN"/>
    <property type="match status" value="1"/>
</dbReference>
<dbReference type="AlphaFoldDB" id="R9NYI4"/>
<feature type="region of interest" description="Disordered" evidence="1">
    <location>
        <begin position="391"/>
        <end position="520"/>
    </location>
</feature>
<gene>
    <name evidence="2" type="ORF">PHSY_001267</name>
</gene>
<evidence type="ECO:0000313" key="2">
    <source>
        <dbReference type="EMBL" id="GAC93702.1"/>
    </source>
</evidence>
<dbReference type="Proteomes" id="UP000014071">
    <property type="component" value="Unassembled WGS sequence"/>
</dbReference>
<reference evidence="3" key="1">
    <citation type="journal article" date="2013" name="Genome Announc.">
        <title>Draft genome sequence of the basidiomycetous yeast-like fungus Pseudozyma hubeiensis SY62, which produces an abundant amount of the biosurfactant mannosylerythritol lipids.</title>
        <authorList>
            <person name="Konishi M."/>
            <person name="Hatada Y."/>
            <person name="Horiuchi J."/>
        </authorList>
    </citation>
    <scope>NUCLEOTIDE SEQUENCE [LARGE SCALE GENOMIC DNA]</scope>
    <source>
        <strain evidence="3">SY62</strain>
    </source>
</reference>
<dbReference type="RefSeq" id="XP_012187289.1">
    <property type="nucleotide sequence ID" value="XM_012331899.1"/>
</dbReference>
<organism evidence="2 3">
    <name type="scientific">Pseudozyma hubeiensis (strain SY62)</name>
    <name type="common">Yeast</name>
    <dbReference type="NCBI Taxonomy" id="1305764"/>
    <lineage>
        <taxon>Eukaryota</taxon>
        <taxon>Fungi</taxon>
        <taxon>Dikarya</taxon>
        <taxon>Basidiomycota</taxon>
        <taxon>Ustilaginomycotina</taxon>
        <taxon>Ustilaginomycetes</taxon>
        <taxon>Ustilaginales</taxon>
        <taxon>Ustilaginaceae</taxon>
        <taxon>Pseudozyma</taxon>
    </lineage>
</organism>
<feature type="compositionally biased region" description="Polar residues" evidence="1">
    <location>
        <begin position="487"/>
        <end position="496"/>
    </location>
</feature>
<dbReference type="GeneID" id="24106568"/>
<dbReference type="OrthoDB" id="5398391at2759"/>
<dbReference type="SUPFAM" id="SSF158694">
    <property type="entry name" value="UraD-Like"/>
    <property type="match status" value="1"/>
</dbReference>
<feature type="compositionally biased region" description="Acidic residues" evidence="1">
    <location>
        <begin position="539"/>
        <end position="562"/>
    </location>
</feature>
<feature type="compositionally biased region" description="Polar residues" evidence="1">
    <location>
        <begin position="346"/>
        <end position="356"/>
    </location>
</feature>
<feature type="compositionally biased region" description="Basic and acidic residues" evidence="1">
    <location>
        <begin position="417"/>
        <end position="441"/>
    </location>
</feature>
<feature type="region of interest" description="Disordered" evidence="1">
    <location>
        <begin position="241"/>
        <end position="274"/>
    </location>
</feature>
<feature type="region of interest" description="Disordered" evidence="1">
    <location>
        <begin position="335"/>
        <end position="356"/>
    </location>
</feature>
<keyword evidence="2" id="KW-0418">Kinase</keyword>
<feature type="region of interest" description="Disordered" evidence="1">
    <location>
        <begin position="534"/>
        <end position="598"/>
    </location>
</feature>
<dbReference type="Gene3D" id="1.10.3330.10">
    <property type="entry name" value="Oxo-4-hydroxy-4-carboxy-5-ureidoimidazoline decarboxylase"/>
    <property type="match status" value="1"/>
</dbReference>
<feature type="compositionally biased region" description="Low complexity" evidence="1">
    <location>
        <begin position="465"/>
        <end position="477"/>
    </location>
</feature>
<evidence type="ECO:0000313" key="3">
    <source>
        <dbReference type="Proteomes" id="UP000014071"/>
    </source>
</evidence>
<evidence type="ECO:0000256" key="1">
    <source>
        <dbReference type="SAM" id="MobiDB-lite"/>
    </source>
</evidence>
<dbReference type="GO" id="GO:0016301">
    <property type="term" value="F:kinase activity"/>
    <property type="evidence" value="ECO:0007669"/>
    <property type="project" value="UniProtKB-KW"/>
</dbReference>
<sequence>MVSDTMSATIIAPGEIPNATPEQLSPILLRLLECPKELLSDLSSQSAAAIADLPQDSRPESYEGLLDVARFCVEDEPGWEAERRAKFIGGHPRIGAPLNAPTSELSEESRKEQMKGGQVDPATLESKYACELPLKLLKDIQISIADSLLVPMHPGLARLNAIYEAKYPGLRFVTYVAGRSRAAVADEIASLLGEKVAALKDAKDLAKDEVRAQGTDEWQSELDRASDALWEIAVDRAGKLTAEAESKSDSKTVSSTKEDGEDPTKDAAAVASQQDKTIGQDVPFLSLASFRMLVLSSPVLESFFKSDLTESFYLEPVERSQSGGAYAWHTAPSLPGAPRAVPGASKESSWATSEATYSRDVTTGARGKVVGFLGNLLGEEGKAKMNQLADQVGQRLQTHTVTGPRPSFGRNSTLDGGKMDTQELREKEAEERRKAAEDRKSTLGNRLFNALRAPARTPSTQDLKAAASADSSSISGSAEERGRTQEKQSSSGTTTAKADKRISLRGSDLSTAGPKAAAEALRAAQEALLQERPAFVIDEVGEDEGEGDEGAENAADVEELGDVVDGNGEEGQGGQEAQGLLSGDAARRAQELRSAPVQ</sequence>
<keyword evidence="2" id="KW-0808">Transferase</keyword>
<dbReference type="PANTHER" id="PTHR37987">
    <property type="entry name" value="CHROMOSOME 9, WHOLE GENOME SHOTGUN SEQUENCE"/>
    <property type="match status" value="1"/>
</dbReference>
<feature type="compositionally biased region" description="Basic and acidic residues" evidence="1">
    <location>
        <begin position="241"/>
        <end position="265"/>
    </location>
</feature>
<keyword evidence="3" id="KW-1185">Reference proteome</keyword>
<protein>
    <submittedName>
        <fullName evidence="2">Thermoresistant gluconokinase</fullName>
    </submittedName>
</protein>
<proteinExistence type="predicted"/>
<accession>R9NYI4</accession>
<dbReference type="HOGENOM" id="CLU_436873_0_0_1"/>
<name>R9NYI4_PSEHS</name>
<dbReference type="EMBL" id="DF238778">
    <property type="protein sequence ID" value="GAC93702.1"/>
    <property type="molecule type" value="Genomic_DNA"/>
</dbReference>
<dbReference type="eggNOG" id="ENOG502S48Z">
    <property type="taxonomic scope" value="Eukaryota"/>
</dbReference>
<dbReference type="InterPro" id="IPR036778">
    <property type="entry name" value="OHCU_decarboxylase_sf"/>
</dbReference>